<protein>
    <submittedName>
        <fullName evidence="2">Uncharacterized protein</fullName>
    </submittedName>
</protein>
<dbReference type="AlphaFoldDB" id="A0A8T0FGH3"/>
<keyword evidence="3" id="KW-1185">Reference proteome</keyword>
<sequence>MSLSLEVVSANFSLYKLASSIQDVPKKRGQNDMADQSYNKDQKSHRNMGSQTPVEDTRSMRGRCGADTSRAKGD</sequence>
<comment type="caution">
    <text evidence="2">The sequence shown here is derived from an EMBL/GenBank/DDBJ whole genome shotgun (WGS) entry which is preliminary data.</text>
</comment>
<evidence type="ECO:0000313" key="3">
    <source>
        <dbReference type="Proteomes" id="UP000807504"/>
    </source>
</evidence>
<dbReference type="EMBL" id="JABXBU010000012">
    <property type="protein sequence ID" value="KAF8789492.1"/>
    <property type="molecule type" value="Genomic_DNA"/>
</dbReference>
<dbReference type="Proteomes" id="UP000807504">
    <property type="component" value="Unassembled WGS sequence"/>
</dbReference>
<evidence type="ECO:0000256" key="1">
    <source>
        <dbReference type="SAM" id="MobiDB-lite"/>
    </source>
</evidence>
<organism evidence="2 3">
    <name type="scientific">Argiope bruennichi</name>
    <name type="common">Wasp spider</name>
    <name type="synonym">Aranea bruennichi</name>
    <dbReference type="NCBI Taxonomy" id="94029"/>
    <lineage>
        <taxon>Eukaryota</taxon>
        <taxon>Metazoa</taxon>
        <taxon>Ecdysozoa</taxon>
        <taxon>Arthropoda</taxon>
        <taxon>Chelicerata</taxon>
        <taxon>Arachnida</taxon>
        <taxon>Araneae</taxon>
        <taxon>Araneomorphae</taxon>
        <taxon>Entelegynae</taxon>
        <taxon>Araneoidea</taxon>
        <taxon>Araneidae</taxon>
        <taxon>Argiope</taxon>
    </lineage>
</organism>
<gene>
    <name evidence="2" type="ORF">HNY73_007425</name>
</gene>
<proteinExistence type="predicted"/>
<feature type="region of interest" description="Disordered" evidence="1">
    <location>
        <begin position="23"/>
        <end position="74"/>
    </location>
</feature>
<reference evidence="2" key="2">
    <citation type="submission" date="2020-06" db="EMBL/GenBank/DDBJ databases">
        <authorList>
            <person name="Sheffer M."/>
        </authorList>
    </citation>
    <scope>NUCLEOTIDE SEQUENCE</scope>
</reference>
<accession>A0A8T0FGH3</accession>
<evidence type="ECO:0000313" key="2">
    <source>
        <dbReference type="EMBL" id="KAF8789492.1"/>
    </source>
</evidence>
<reference evidence="2" key="1">
    <citation type="journal article" date="2020" name="bioRxiv">
        <title>Chromosome-level reference genome of the European wasp spider Argiope bruennichi: a resource for studies on range expansion and evolutionary adaptation.</title>
        <authorList>
            <person name="Sheffer M.M."/>
            <person name="Hoppe A."/>
            <person name="Krehenwinkel H."/>
            <person name="Uhl G."/>
            <person name="Kuss A.W."/>
            <person name="Jensen L."/>
            <person name="Jensen C."/>
            <person name="Gillespie R.G."/>
            <person name="Hoff K.J."/>
            <person name="Prost S."/>
        </authorList>
    </citation>
    <scope>NUCLEOTIDE SEQUENCE</scope>
</reference>
<name>A0A8T0FGH3_ARGBR</name>